<evidence type="ECO:0000313" key="1">
    <source>
        <dbReference type="EMBL" id="KAJ2882145.1"/>
    </source>
</evidence>
<proteinExistence type="predicted"/>
<reference evidence="1" key="1">
    <citation type="submission" date="2022-07" db="EMBL/GenBank/DDBJ databases">
        <title>Phylogenomic reconstructions and comparative analyses of Kickxellomycotina fungi.</title>
        <authorList>
            <person name="Reynolds N.K."/>
            <person name="Stajich J.E."/>
            <person name="Barry K."/>
            <person name="Grigoriev I.V."/>
            <person name="Crous P."/>
            <person name="Smith M.E."/>
        </authorList>
    </citation>
    <scope>NUCLEOTIDE SEQUENCE</scope>
    <source>
        <strain evidence="1">CBS 190363</strain>
    </source>
</reference>
<feature type="non-terminal residue" evidence="1">
    <location>
        <position position="392"/>
    </location>
</feature>
<organism evidence="1 2">
    <name type="scientific">Coemansia aciculifera</name>
    <dbReference type="NCBI Taxonomy" id="417176"/>
    <lineage>
        <taxon>Eukaryota</taxon>
        <taxon>Fungi</taxon>
        <taxon>Fungi incertae sedis</taxon>
        <taxon>Zoopagomycota</taxon>
        <taxon>Kickxellomycotina</taxon>
        <taxon>Kickxellomycetes</taxon>
        <taxon>Kickxellales</taxon>
        <taxon>Kickxellaceae</taxon>
        <taxon>Coemansia</taxon>
    </lineage>
</organism>
<feature type="non-terminal residue" evidence="1">
    <location>
        <position position="1"/>
    </location>
</feature>
<keyword evidence="2" id="KW-1185">Reference proteome</keyword>
<comment type="caution">
    <text evidence="1">The sequence shown here is derived from an EMBL/GenBank/DDBJ whole genome shotgun (WGS) entry which is preliminary data.</text>
</comment>
<sequence length="392" mass="42640">SARVQVDIRKLFECNAAGLALVALSSANLRTRKLAYYILDILYARVSDVKSLSGQRQYLLLLDALRNAIVKRSETEFPRIPYAITIFVATSLNVMMHPEHAMFADVNQLLLRRPYLRLNDIPLVRSAMRSSTNARKQRVHVLRQAAQSARAFDQSLPAFKSTDFVNVTLALASNPLGDVLTSKAAMTLLFHLTSSENPRALALHVSRQSSYLVSWIRQQVALESNALVEACSRARLEKDAVSSSGSGGGTALLMQPALAALGNLTALMRVVLRAIANYPLSVLSDGTVLHDRFWVVRSATQVSAPGQTIAIVIVQQILTGLASSLQLLSSEGAVSMELVRCALVLIRTCVDSARLLSDMQADASDQQPPALQATEIAQQALLSLRVLERAIG</sequence>
<dbReference type="Proteomes" id="UP001139981">
    <property type="component" value="Unassembled WGS sequence"/>
</dbReference>
<protein>
    <submittedName>
        <fullName evidence="1">Uncharacterized protein</fullName>
    </submittedName>
</protein>
<dbReference type="EMBL" id="JANBVB010002826">
    <property type="protein sequence ID" value="KAJ2882145.1"/>
    <property type="molecule type" value="Genomic_DNA"/>
</dbReference>
<gene>
    <name evidence="1" type="ORF">IWW38_005697</name>
</gene>
<name>A0ACC1LUW6_9FUNG</name>
<evidence type="ECO:0000313" key="2">
    <source>
        <dbReference type="Proteomes" id="UP001139981"/>
    </source>
</evidence>
<accession>A0ACC1LUW6</accession>